<dbReference type="PROSITE" id="PS50931">
    <property type="entry name" value="HTH_LYSR"/>
    <property type="match status" value="1"/>
</dbReference>
<evidence type="ECO:0000256" key="3">
    <source>
        <dbReference type="ARBA" id="ARBA00023125"/>
    </source>
</evidence>
<proteinExistence type="inferred from homology"/>
<dbReference type="CDD" id="cd08422">
    <property type="entry name" value="PBP2_CrgA_like"/>
    <property type="match status" value="1"/>
</dbReference>
<evidence type="ECO:0000313" key="6">
    <source>
        <dbReference type="EMBL" id="WLD58572.1"/>
    </source>
</evidence>
<evidence type="ECO:0000256" key="2">
    <source>
        <dbReference type="ARBA" id="ARBA00023015"/>
    </source>
</evidence>
<keyword evidence="3" id="KW-0238">DNA-binding</keyword>
<dbReference type="InterPro" id="IPR000847">
    <property type="entry name" value="LysR_HTH_N"/>
</dbReference>
<dbReference type="SUPFAM" id="SSF46785">
    <property type="entry name" value="Winged helix' DNA-binding domain"/>
    <property type="match status" value="1"/>
</dbReference>
<reference evidence="6" key="1">
    <citation type="submission" date="2022-07" db="EMBL/GenBank/DDBJ databases">
        <title>Complete genome sequence of Salinispirillum sp. LH10-3-1 capable of multiple carbohydrate inversion isolated from a soda lake.</title>
        <authorList>
            <person name="Liu J."/>
            <person name="Zhai Y."/>
            <person name="Zhang H."/>
            <person name="Yang H."/>
            <person name="Qu J."/>
            <person name="Li J."/>
        </authorList>
    </citation>
    <scope>NUCLEOTIDE SEQUENCE</scope>
    <source>
        <strain evidence="6">LH 10-3-1</strain>
    </source>
</reference>
<protein>
    <submittedName>
        <fullName evidence="6">LysR family transcriptional regulator</fullName>
    </submittedName>
</protein>
<dbReference type="Pfam" id="PF00126">
    <property type="entry name" value="HTH_1"/>
    <property type="match status" value="1"/>
</dbReference>
<accession>A0AB38YH66</accession>
<dbReference type="GO" id="GO:0043565">
    <property type="term" value="F:sequence-specific DNA binding"/>
    <property type="evidence" value="ECO:0007669"/>
    <property type="project" value="TreeGrafter"/>
</dbReference>
<dbReference type="Gene3D" id="3.40.190.290">
    <property type="match status" value="1"/>
</dbReference>
<dbReference type="PANTHER" id="PTHR30537:SF5">
    <property type="entry name" value="HTH-TYPE TRANSCRIPTIONAL ACTIVATOR TTDR-RELATED"/>
    <property type="match status" value="1"/>
</dbReference>
<dbReference type="Pfam" id="PF03466">
    <property type="entry name" value="LysR_substrate"/>
    <property type="match status" value="1"/>
</dbReference>
<dbReference type="InterPro" id="IPR005119">
    <property type="entry name" value="LysR_subst-bd"/>
</dbReference>
<dbReference type="InterPro" id="IPR036390">
    <property type="entry name" value="WH_DNA-bd_sf"/>
</dbReference>
<dbReference type="InterPro" id="IPR058163">
    <property type="entry name" value="LysR-type_TF_proteobact-type"/>
</dbReference>
<gene>
    <name evidence="6" type="ORF">NFC81_01965</name>
</gene>
<name>A0AB38YH66_9GAMM</name>
<dbReference type="InterPro" id="IPR036388">
    <property type="entry name" value="WH-like_DNA-bd_sf"/>
</dbReference>
<dbReference type="AlphaFoldDB" id="A0AB38YH66"/>
<evidence type="ECO:0000259" key="5">
    <source>
        <dbReference type="PROSITE" id="PS50931"/>
    </source>
</evidence>
<dbReference type="PANTHER" id="PTHR30537">
    <property type="entry name" value="HTH-TYPE TRANSCRIPTIONAL REGULATOR"/>
    <property type="match status" value="1"/>
</dbReference>
<sequence>MDQLRSLRIYVEVVAAGSFAGAARTLNIAPPIVTKAVSELETALGARLLNRTTRRLALTDIGERYVQRARQILADLDEADAMVTESHQAPSGTVRVLCPPAFAAHELVKYLPAFYQQFPAVQLAVTTRPTVTTLNDQFDLSIISLPQPLTKGEFIARPLGKATFVLCASPGYLARHGTPATPADLQRHNGLLPAVNAVRKELTLYRQSAILQELPESQEPTTVPIPTQQALLATGHLDLLFNAAVAGLGITGLPSFMAQGALADGRLQPVLPEWHAGALHLYAAIPTRQFVPANTRAFLDFLVAIYQDAQEDPWLPY</sequence>
<feature type="domain" description="HTH lysR-type" evidence="5">
    <location>
        <begin position="1"/>
        <end position="59"/>
    </location>
</feature>
<dbReference type="Gene3D" id="1.10.10.10">
    <property type="entry name" value="Winged helix-like DNA-binding domain superfamily/Winged helix DNA-binding domain"/>
    <property type="match status" value="1"/>
</dbReference>
<evidence type="ECO:0000256" key="4">
    <source>
        <dbReference type="ARBA" id="ARBA00023163"/>
    </source>
</evidence>
<dbReference type="FunFam" id="1.10.10.10:FF:000001">
    <property type="entry name" value="LysR family transcriptional regulator"/>
    <property type="match status" value="1"/>
</dbReference>
<dbReference type="EMBL" id="CP101717">
    <property type="protein sequence ID" value="WLD58572.1"/>
    <property type="molecule type" value="Genomic_DNA"/>
</dbReference>
<organism evidence="6">
    <name type="scientific">Salinispirillum sp. LH 10-3-1</name>
    <dbReference type="NCBI Taxonomy" id="2952525"/>
    <lineage>
        <taxon>Bacteria</taxon>
        <taxon>Pseudomonadati</taxon>
        <taxon>Pseudomonadota</taxon>
        <taxon>Gammaproteobacteria</taxon>
        <taxon>Oceanospirillales</taxon>
        <taxon>Saccharospirillaceae</taxon>
        <taxon>Salinispirillum</taxon>
    </lineage>
</organism>
<keyword evidence="2" id="KW-0805">Transcription regulation</keyword>
<keyword evidence="4" id="KW-0804">Transcription</keyword>
<dbReference type="GO" id="GO:0006351">
    <property type="term" value="P:DNA-templated transcription"/>
    <property type="evidence" value="ECO:0007669"/>
    <property type="project" value="TreeGrafter"/>
</dbReference>
<comment type="similarity">
    <text evidence="1">Belongs to the LysR transcriptional regulatory family.</text>
</comment>
<dbReference type="SUPFAM" id="SSF53850">
    <property type="entry name" value="Periplasmic binding protein-like II"/>
    <property type="match status" value="1"/>
</dbReference>
<evidence type="ECO:0000256" key="1">
    <source>
        <dbReference type="ARBA" id="ARBA00009437"/>
    </source>
</evidence>
<dbReference type="GO" id="GO:0003700">
    <property type="term" value="F:DNA-binding transcription factor activity"/>
    <property type="evidence" value="ECO:0007669"/>
    <property type="project" value="InterPro"/>
</dbReference>
<dbReference type="RefSeq" id="WP_304995857.1">
    <property type="nucleotide sequence ID" value="NZ_CP101717.1"/>
</dbReference>